<gene>
    <name evidence="2" type="ORF">GGX14DRAFT_555814</name>
</gene>
<comment type="caution">
    <text evidence="2">The sequence shown here is derived from an EMBL/GenBank/DDBJ whole genome shotgun (WGS) entry which is preliminary data.</text>
</comment>
<reference evidence="2" key="1">
    <citation type="submission" date="2023-03" db="EMBL/GenBank/DDBJ databases">
        <title>Massive genome expansion in bonnet fungi (Mycena s.s.) driven by repeated elements and novel gene families across ecological guilds.</title>
        <authorList>
            <consortium name="Lawrence Berkeley National Laboratory"/>
            <person name="Harder C.B."/>
            <person name="Miyauchi S."/>
            <person name="Viragh M."/>
            <person name="Kuo A."/>
            <person name="Thoen E."/>
            <person name="Andreopoulos B."/>
            <person name="Lu D."/>
            <person name="Skrede I."/>
            <person name="Drula E."/>
            <person name="Henrissat B."/>
            <person name="Morin E."/>
            <person name="Kohler A."/>
            <person name="Barry K."/>
            <person name="LaButti K."/>
            <person name="Morin E."/>
            <person name="Salamov A."/>
            <person name="Lipzen A."/>
            <person name="Mereny Z."/>
            <person name="Hegedus B."/>
            <person name="Baldrian P."/>
            <person name="Stursova M."/>
            <person name="Weitz H."/>
            <person name="Taylor A."/>
            <person name="Grigoriev I.V."/>
            <person name="Nagy L.G."/>
            <person name="Martin F."/>
            <person name="Kauserud H."/>
        </authorList>
    </citation>
    <scope>NUCLEOTIDE SEQUENCE</scope>
    <source>
        <strain evidence="2">9144</strain>
    </source>
</reference>
<evidence type="ECO:0000256" key="1">
    <source>
        <dbReference type="SAM" id="MobiDB-lite"/>
    </source>
</evidence>
<evidence type="ECO:0000313" key="3">
    <source>
        <dbReference type="Proteomes" id="UP001219525"/>
    </source>
</evidence>
<feature type="region of interest" description="Disordered" evidence="1">
    <location>
        <begin position="1"/>
        <end position="39"/>
    </location>
</feature>
<evidence type="ECO:0000313" key="2">
    <source>
        <dbReference type="EMBL" id="KAJ7227239.1"/>
    </source>
</evidence>
<dbReference type="Proteomes" id="UP001219525">
    <property type="component" value="Unassembled WGS sequence"/>
</dbReference>
<keyword evidence="3" id="KW-1185">Reference proteome</keyword>
<accession>A0AAD6YRJ8</accession>
<feature type="compositionally biased region" description="Low complexity" evidence="1">
    <location>
        <begin position="18"/>
        <end position="34"/>
    </location>
</feature>
<dbReference type="AlphaFoldDB" id="A0AAD6YRJ8"/>
<name>A0AAD6YRJ8_9AGAR</name>
<sequence>MSTPRRQPLPPSIISNGPLAARHPPPAYHRSPPAYRRPPPAYRRLSFSDGCGILAVPRPASPKAHSPLPLFATRRLLLPVAQSLLHPTCSLPAANFPLRVARCSLPVTCCC</sequence>
<organism evidence="2 3">
    <name type="scientific">Mycena pura</name>
    <dbReference type="NCBI Taxonomy" id="153505"/>
    <lineage>
        <taxon>Eukaryota</taxon>
        <taxon>Fungi</taxon>
        <taxon>Dikarya</taxon>
        <taxon>Basidiomycota</taxon>
        <taxon>Agaricomycotina</taxon>
        <taxon>Agaricomycetes</taxon>
        <taxon>Agaricomycetidae</taxon>
        <taxon>Agaricales</taxon>
        <taxon>Marasmiineae</taxon>
        <taxon>Mycenaceae</taxon>
        <taxon>Mycena</taxon>
    </lineage>
</organism>
<protein>
    <submittedName>
        <fullName evidence="2">Uncharacterized protein</fullName>
    </submittedName>
</protein>
<proteinExistence type="predicted"/>
<dbReference type="EMBL" id="JARJCW010000003">
    <property type="protein sequence ID" value="KAJ7227239.1"/>
    <property type="molecule type" value="Genomic_DNA"/>
</dbReference>